<feature type="transmembrane region" description="Helical" evidence="6">
    <location>
        <begin position="129"/>
        <end position="147"/>
    </location>
</feature>
<feature type="transmembrane region" description="Helical" evidence="6">
    <location>
        <begin position="62"/>
        <end position="86"/>
    </location>
</feature>
<accession>A0A2U1EB31</accession>
<dbReference type="InterPro" id="IPR032808">
    <property type="entry name" value="DoxX"/>
</dbReference>
<comment type="subcellular location">
    <subcellularLocation>
        <location evidence="1">Membrane</location>
        <topology evidence="1">Multi-pass membrane protein</topology>
    </subcellularLocation>
</comment>
<dbReference type="OrthoDB" id="129693at2"/>
<dbReference type="Pfam" id="PF13564">
    <property type="entry name" value="DoxX_2"/>
    <property type="match status" value="1"/>
</dbReference>
<organism evidence="7 8">
    <name type="scientific">Actinomycetospora cinnamomea</name>
    <dbReference type="NCBI Taxonomy" id="663609"/>
    <lineage>
        <taxon>Bacteria</taxon>
        <taxon>Bacillati</taxon>
        <taxon>Actinomycetota</taxon>
        <taxon>Actinomycetes</taxon>
        <taxon>Pseudonocardiales</taxon>
        <taxon>Pseudonocardiaceae</taxon>
        <taxon>Actinomycetospora</taxon>
    </lineage>
</organism>
<feature type="transmembrane region" description="Helical" evidence="6">
    <location>
        <begin position="92"/>
        <end position="109"/>
    </location>
</feature>
<keyword evidence="4 6" id="KW-0472">Membrane</keyword>
<keyword evidence="3 6" id="KW-1133">Transmembrane helix</keyword>
<evidence type="ECO:0000256" key="5">
    <source>
        <dbReference type="SAM" id="MobiDB-lite"/>
    </source>
</evidence>
<feature type="region of interest" description="Disordered" evidence="5">
    <location>
        <begin position="151"/>
        <end position="174"/>
    </location>
</feature>
<dbReference type="PANTHER" id="PTHR36974:SF1">
    <property type="entry name" value="DOXX FAMILY MEMBRANE PROTEIN"/>
    <property type="match status" value="1"/>
</dbReference>
<evidence type="ECO:0000256" key="3">
    <source>
        <dbReference type="ARBA" id="ARBA00022989"/>
    </source>
</evidence>
<evidence type="ECO:0000256" key="6">
    <source>
        <dbReference type="SAM" id="Phobius"/>
    </source>
</evidence>
<evidence type="ECO:0000256" key="1">
    <source>
        <dbReference type="ARBA" id="ARBA00004141"/>
    </source>
</evidence>
<sequence length="174" mass="18161">MEPLITLVLVTGALWALGALGVRPLRPWPTALRGGLAAMFVLTGVAHFVGKRAELIAMVPPFLPAPALLVTVTGVLELAGAAGLLWSRTAPWAAAGLSVLLVAMFPANVHKALTVVPLGFDDQLVPRTALQLVFLAATLAVVGRHVHELRRHRATEPSGERGAMIPGATARPTG</sequence>
<dbReference type="PANTHER" id="PTHR36974">
    <property type="entry name" value="MEMBRANE PROTEIN-RELATED"/>
    <property type="match status" value="1"/>
</dbReference>
<name>A0A2U1EB31_9PSEU</name>
<dbReference type="AlphaFoldDB" id="A0A2U1EB31"/>
<protein>
    <submittedName>
        <fullName evidence="7">Putative membrane protein</fullName>
    </submittedName>
</protein>
<evidence type="ECO:0000256" key="4">
    <source>
        <dbReference type="ARBA" id="ARBA00023136"/>
    </source>
</evidence>
<comment type="caution">
    <text evidence="7">The sequence shown here is derived from an EMBL/GenBank/DDBJ whole genome shotgun (WGS) entry which is preliminary data.</text>
</comment>
<feature type="transmembrane region" description="Helical" evidence="6">
    <location>
        <begin position="31"/>
        <end position="50"/>
    </location>
</feature>
<dbReference type="EMBL" id="QEKW01000026">
    <property type="protein sequence ID" value="PVY97095.1"/>
    <property type="molecule type" value="Genomic_DNA"/>
</dbReference>
<evidence type="ECO:0000313" key="8">
    <source>
        <dbReference type="Proteomes" id="UP000245639"/>
    </source>
</evidence>
<dbReference type="GO" id="GO:0016020">
    <property type="term" value="C:membrane"/>
    <property type="evidence" value="ECO:0007669"/>
    <property type="project" value="UniProtKB-SubCell"/>
</dbReference>
<evidence type="ECO:0000256" key="2">
    <source>
        <dbReference type="ARBA" id="ARBA00022692"/>
    </source>
</evidence>
<evidence type="ECO:0000313" key="7">
    <source>
        <dbReference type="EMBL" id="PVY97095.1"/>
    </source>
</evidence>
<dbReference type="Proteomes" id="UP000245639">
    <property type="component" value="Unassembled WGS sequence"/>
</dbReference>
<proteinExistence type="predicted"/>
<reference evidence="7 8" key="1">
    <citation type="submission" date="2018-04" db="EMBL/GenBank/DDBJ databases">
        <title>Genomic Encyclopedia of Type Strains, Phase IV (KMG-IV): sequencing the most valuable type-strain genomes for metagenomic binning, comparative biology and taxonomic classification.</title>
        <authorList>
            <person name="Goeker M."/>
        </authorList>
    </citation>
    <scope>NUCLEOTIDE SEQUENCE [LARGE SCALE GENOMIC DNA]</scope>
    <source>
        <strain evidence="7 8">DSM 45771</strain>
    </source>
</reference>
<dbReference type="RefSeq" id="WP_116711199.1">
    <property type="nucleotide sequence ID" value="NZ_QEKW01000026.1"/>
</dbReference>
<gene>
    <name evidence="7" type="ORF">C8D89_12643</name>
</gene>
<keyword evidence="8" id="KW-1185">Reference proteome</keyword>
<keyword evidence="2 6" id="KW-0812">Transmembrane</keyword>